<dbReference type="EMBL" id="LT629740">
    <property type="protein sequence ID" value="SDT25705.1"/>
    <property type="molecule type" value="Genomic_DNA"/>
</dbReference>
<name>A0A1H1YVY5_MUCMA</name>
<gene>
    <name evidence="1" type="ORF">SAMN05216490_2875</name>
</gene>
<keyword evidence="2" id="KW-1185">Reference proteome</keyword>
<dbReference type="Proteomes" id="UP000199679">
    <property type="component" value="Chromosome I"/>
</dbReference>
<sequence length="286" mass="30338">MKKVLSISKSVTLLIILTCIYSNLRAQKTESVQAGNLWAPSTVKIDGKLTEWGITLQAYNKTVKLWYTIANDDKNIYLAIKSTDMDNNNKILAGGISFILNTAGKKKDKNAFNITYPMVSHTGGGGRGGRSKRGFGQQDTPDTASIVELQKQTLATAKELSALGFKDITDTVISIYNEYSIKAVANIDDKGIFVYELSIPLKLLDVAPGDQKEIAYDIKVNGLQLGSNSISIGGGNRISGGGGGFGGGFGGGGGPTFGGGKSLDVSDMMSPTDFWGKYTLATGPTK</sequence>
<organism evidence="1 2">
    <name type="scientific">Mucilaginibacter mallensis</name>
    <dbReference type="NCBI Taxonomy" id="652787"/>
    <lineage>
        <taxon>Bacteria</taxon>
        <taxon>Pseudomonadati</taxon>
        <taxon>Bacteroidota</taxon>
        <taxon>Sphingobacteriia</taxon>
        <taxon>Sphingobacteriales</taxon>
        <taxon>Sphingobacteriaceae</taxon>
        <taxon>Mucilaginibacter</taxon>
    </lineage>
</organism>
<evidence type="ECO:0000313" key="2">
    <source>
        <dbReference type="Proteomes" id="UP000199679"/>
    </source>
</evidence>
<dbReference type="SUPFAM" id="SSF49344">
    <property type="entry name" value="CBD9-like"/>
    <property type="match status" value="1"/>
</dbReference>
<reference evidence="1 2" key="1">
    <citation type="submission" date="2016-10" db="EMBL/GenBank/DDBJ databases">
        <authorList>
            <person name="de Groot N.N."/>
        </authorList>
    </citation>
    <scope>NUCLEOTIDE SEQUENCE [LARGE SCALE GENOMIC DNA]</scope>
    <source>
        <strain evidence="1 2">MP1X4</strain>
    </source>
</reference>
<protein>
    <submittedName>
        <fullName evidence="1">Uncharacterized protein</fullName>
    </submittedName>
</protein>
<dbReference type="AlphaFoldDB" id="A0A1H1YVY5"/>
<evidence type="ECO:0000313" key="1">
    <source>
        <dbReference type="EMBL" id="SDT25705.1"/>
    </source>
</evidence>
<proteinExistence type="predicted"/>
<dbReference type="Gene3D" id="2.60.40.1190">
    <property type="match status" value="1"/>
</dbReference>
<accession>A0A1H1YVY5</accession>
<dbReference type="STRING" id="652787.SAMN05216490_2875"/>
<dbReference type="RefSeq" id="WP_091374031.1">
    <property type="nucleotide sequence ID" value="NZ_LT629740.1"/>
</dbReference>